<evidence type="ECO:0000313" key="2">
    <source>
        <dbReference type="EMBL" id="WZW88473.1"/>
    </source>
</evidence>
<dbReference type="EMBL" id="CP150637">
    <property type="protein sequence ID" value="WZW88473.1"/>
    <property type="molecule type" value="Genomic_DNA"/>
</dbReference>
<reference evidence="2 3" key="1">
    <citation type="submission" date="2024-03" db="EMBL/GenBank/DDBJ databases">
        <title>Complete Genome Sequence and Annotation of Ignatzschineria larvae DSM 13226.</title>
        <authorList>
            <person name="Cantrell E."/>
            <person name="Burcham Z.M."/>
        </authorList>
    </citation>
    <scope>NUCLEOTIDE SEQUENCE [LARGE SCALE GENOMIC DNA]</scope>
    <source>
        <strain evidence="2 3">DSM 13226</strain>
    </source>
</reference>
<dbReference type="Proteomes" id="UP001449178">
    <property type="component" value="Chromosome"/>
</dbReference>
<organism evidence="2 3">
    <name type="scientific">Ignatzschineria larvae DSM 13226</name>
    <dbReference type="NCBI Taxonomy" id="1111732"/>
    <lineage>
        <taxon>Bacteria</taxon>
        <taxon>Pseudomonadati</taxon>
        <taxon>Pseudomonadota</taxon>
        <taxon>Gammaproteobacteria</taxon>
        <taxon>Cardiobacteriales</taxon>
        <taxon>Ignatzschineriaceae</taxon>
        <taxon>Ignatzschineria</taxon>
    </lineage>
</organism>
<feature type="region of interest" description="Disordered" evidence="1">
    <location>
        <begin position="1"/>
        <end position="35"/>
    </location>
</feature>
<accession>A0ABZ3C2Z6</accession>
<protein>
    <submittedName>
        <fullName evidence="2">Uncharacterized protein</fullName>
    </submittedName>
</protein>
<evidence type="ECO:0000313" key="3">
    <source>
        <dbReference type="Proteomes" id="UP001449178"/>
    </source>
</evidence>
<sequence>MHYKPSVEGFGPDDKVINENSSSSEKTQKKESSNANGACEICERMQCLCEVILTLKDGTGEEKAFYWESKEETPIPDQIFLIDSGKSADEDDKEKNHTIDFEIIGECTADEEIEECCAITQIHHTFPMELDHQLQYKKGSFTELKFDPEHAYILGSIDEKGNIRPKGNQQFNAYNPSGSPQHKMLLKEVKDAEEHTGSNLLDLNIVDWHLNFLFLNKLDDYPFSLQSLLVYECNLGNQEDRYGAAAYTQIVSMPYYSQSLNVSLEFSGDKDDAGLEFSYVIALDKSETTITSPEIGLKIPYIGKMLKNLSQKTGFNKFGVRGGLKLPKITISAKAELADGYFSSNQSEEENVQKGLIIKRSGTFKGDPILGAEIAFDILGTVSKLLSKAPTPQTQAISLALNAINVFNETAGIRDVDDVMTVLKGPKESWWRFWRLRAAATIFLQGSVDIEGELEFKDSGLLDSPEDFTQKKEQKDKDIDFATGFELGGKAQFGIYGGAWAEGRILGFGAGAGAAMKAVVIWKLLYKLEAQQITGWYEGFELTIKGEAAVGDIDRGTGNANSADPSLKLEVGGISLGGEGYTASISGGVEMKLTSISGHIDTKVFIPGESKSSPCLIYEF</sequence>
<gene>
    <name evidence="2" type="ORF">WMO13_03570</name>
</gene>
<evidence type="ECO:0000256" key="1">
    <source>
        <dbReference type="SAM" id="MobiDB-lite"/>
    </source>
</evidence>
<name>A0ABZ3C2Z6_9GAMM</name>
<dbReference type="RefSeq" id="WP_026879098.1">
    <property type="nucleotide sequence ID" value="NZ_AZOD01000024.1"/>
</dbReference>
<keyword evidence="3" id="KW-1185">Reference proteome</keyword>
<proteinExistence type="predicted"/>